<feature type="binding site" evidence="4">
    <location>
        <begin position="206"/>
        <end position="208"/>
    </location>
    <ligand>
        <name>substrate</name>
    </ligand>
</feature>
<organism evidence="6 7">
    <name type="scientific">Caloramator fervidus</name>
    <dbReference type="NCBI Taxonomy" id="29344"/>
    <lineage>
        <taxon>Bacteria</taxon>
        <taxon>Bacillati</taxon>
        <taxon>Bacillota</taxon>
        <taxon>Clostridia</taxon>
        <taxon>Eubacteriales</taxon>
        <taxon>Clostridiaceae</taxon>
        <taxon>Caloramator</taxon>
    </lineage>
</organism>
<dbReference type="InterPro" id="IPR010044">
    <property type="entry name" value="MTAP"/>
</dbReference>
<reference evidence="7" key="1">
    <citation type="submission" date="2016-10" db="EMBL/GenBank/DDBJ databases">
        <authorList>
            <person name="Varghese N."/>
            <person name="Submissions S."/>
        </authorList>
    </citation>
    <scope>NUCLEOTIDE SEQUENCE [LARGE SCALE GENOMIC DNA]</scope>
    <source>
        <strain evidence="7">DSM 5463</strain>
    </source>
</reference>
<evidence type="ECO:0000256" key="3">
    <source>
        <dbReference type="ARBA" id="ARBA00022726"/>
    </source>
</evidence>
<dbReference type="Proteomes" id="UP000242850">
    <property type="component" value="Unassembled WGS sequence"/>
</dbReference>
<dbReference type="OrthoDB" id="1523230at2"/>
<comment type="function">
    <text evidence="4">Purine nucleoside phosphorylase which is highly specific for 6-oxopurine nucleosides. Cleaves guanosine or inosine to respective bases and sugar-1-phosphate molecules. Involved in purine salvage.</text>
</comment>
<feature type="binding site" evidence="4">
    <location>
        <position position="182"/>
    </location>
    <ligand>
        <name>substrate</name>
    </ligand>
</feature>
<dbReference type="GO" id="GO:0017061">
    <property type="term" value="F:S-methyl-5-thioadenosine phosphorylase activity"/>
    <property type="evidence" value="ECO:0007669"/>
    <property type="project" value="InterPro"/>
</dbReference>
<feature type="site" description="Important for substrate specificity" evidence="4">
    <location>
        <position position="164"/>
    </location>
</feature>
<dbReference type="EC" id="2.4.2.1" evidence="4"/>
<feature type="site" description="Important for substrate specificity" evidence="4">
    <location>
        <position position="218"/>
    </location>
</feature>
<name>A0A1H5VTH1_9CLOT</name>
<feature type="binding site" evidence="4">
    <location>
        <position position="10"/>
    </location>
    <ligand>
        <name>phosphate</name>
        <dbReference type="ChEBI" id="CHEBI:43474"/>
    </ligand>
</feature>
<evidence type="ECO:0000256" key="4">
    <source>
        <dbReference type="HAMAP-Rule" id="MF_01963"/>
    </source>
</evidence>
<comment type="similarity">
    <text evidence="4">Belongs to the PNP/MTAP phosphorylase family. MTAP subfamily.</text>
</comment>
<keyword evidence="1 4" id="KW-0328">Glycosyltransferase</keyword>
<feature type="binding site" evidence="4">
    <location>
        <position position="183"/>
    </location>
    <ligand>
        <name>phosphate</name>
        <dbReference type="ChEBI" id="CHEBI:43474"/>
    </ligand>
</feature>
<evidence type="ECO:0000259" key="5">
    <source>
        <dbReference type="Pfam" id="PF01048"/>
    </source>
</evidence>
<dbReference type="InterPro" id="IPR035994">
    <property type="entry name" value="Nucleoside_phosphorylase_sf"/>
</dbReference>
<dbReference type="InterPro" id="IPR000845">
    <property type="entry name" value="Nucleoside_phosphorylase_d"/>
</dbReference>
<dbReference type="Pfam" id="PF01048">
    <property type="entry name" value="PNP_UDP_1"/>
    <property type="match status" value="1"/>
</dbReference>
<dbReference type="PANTHER" id="PTHR42679">
    <property type="entry name" value="S-METHYL-5'-THIOADENOSINE PHOSPHORYLASE"/>
    <property type="match status" value="1"/>
</dbReference>
<dbReference type="EMBL" id="FNUK01000015">
    <property type="protein sequence ID" value="SEF90443.1"/>
    <property type="molecule type" value="Genomic_DNA"/>
</dbReference>
<dbReference type="GO" id="GO:0005829">
    <property type="term" value="C:cytosol"/>
    <property type="evidence" value="ECO:0007669"/>
    <property type="project" value="TreeGrafter"/>
</dbReference>
<dbReference type="GO" id="GO:0006166">
    <property type="term" value="P:purine ribonucleoside salvage"/>
    <property type="evidence" value="ECO:0007669"/>
    <property type="project" value="UniProtKB-UniRule"/>
</dbReference>
<keyword evidence="2 4" id="KW-0808">Transferase</keyword>
<dbReference type="NCBIfam" id="NF006599">
    <property type="entry name" value="PRK09136.1"/>
    <property type="match status" value="1"/>
</dbReference>
<accession>A0A1H5VTH1</accession>
<dbReference type="GO" id="GO:0019509">
    <property type="term" value="P:L-methionine salvage from methylthioadenosine"/>
    <property type="evidence" value="ECO:0007669"/>
    <property type="project" value="TreeGrafter"/>
</dbReference>
<comment type="miscellaneous">
    <text evidence="4">Although this enzyme belongs to the family of MTA phosphorylases based on sequence homology, it has been shown that conserved amino acid substitutions in the substrate binding pocket convert the substrate specificity of this enzyme from 6-aminopurines to 6-oxopurines.</text>
</comment>
<dbReference type="HAMAP" id="MF_01963">
    <property type="entry name" value="MTAP"/>
    <property type="match status" value="1"/>
</dbReference>
<dbReference type="SUPFAM" id="SSF53167">
    <property type="entry name" value="Purine and uridine phosphorylases"/>
    <property type="match status" value="1"/>
</dbReference>
<comment type="pathway">
    <text evidence="4">Purine metabolism; purine nucleoside salvage.</text>
</comment>
<comment type="subunit">
    <text evidence="4">Homohexamer. Dimer of a homotrimer.</text>
</comment>
<sequence length="262" mass="29050">MKRIAIIGGTGVYSPDIFKNSKEIEVSTPYGNVTLLESQHSEAIVYFLERHGKNHKLPPHKVNYLANIYALKLLNVERVLATAAVGSLSEKLSPGTFIILDQFIDFTKNRPSTFFDGSNGVVHIDMTEPYCPELRNILIQSCKSLKINFNEKGTYVCTEGPRFETPAEIKMFKILGADVVGMTNFPEVVLAREANLCYATVAMVTNYAAGISKSILTHKEVMDNMASMTENIKKLFLTAIEGIPYARNCNCKNATLELGSLK</sequence>
<dbReference type="UniPathway" id="UPA00606"/>
<dbReference type="Gene3D" id="3.40.50.1580">
    <property type="entry name" value="Nucleoside phosphorylase domain"/>
    <property type="match status" value="1"/>
</dbReference>
<dbReference type="CDD" id="cd09010">
    <property type="entry name" value="MTAP_SsMTAPII_like_MTIP"/>
    <property type="match status" value="1"/>
</dbReference>
<evidence type="ECO:0000256" key="1">
    <source>
        <dbReference type="ARBA" id="ARBA00022676"/>
    </source>
</evidence>
<gene>
    <name evidence="6" type="ORF">SAMN05660865_01301</name>
</gene>
<feature type="binding site" evidence="4">
    <location>
        <begin position="50"/>
        <end position="51"/>
    </location>
    <ligand>
        <name>phosphate</name>
        <dbReference type="ChEBI" id="CHEBI:43474"/>
    </ligand>
</feature>
<keyword evidence="7" id="KW-1185">Reference proteome</keyword>
<dbReference type="AlphaFoldDB" id="A0A1H5VTH1"/>
<evidence type="ECO:0000313" key="6">
    <source>
        <dbReference type="EMBL" id="SEF90443.1"/>
    </source>
</evidence>
<evidence type="ECO:0000256" key="2">
    <source>
        <dbReference type="ARBA" id="ARBA00022679"/>
    </source>
</evidence>
<dbReference type="NCBIfam" id="TIGR01694">
    <property type="entry name" value="MTAP"/>
    <property type="match status" value="1"/>
</dbReference>
<dbReference type="PANTHER" id="PTHR42679:SF2">
    <property type="entry name" value="S-METHYL-5'-THIOADENOSINE PHOSPHORYLASE"/>
    <property type="match status" value="1"/>
</dbReference>
<comment type="catalytic activity">
    <reaction evidence="4">
        <text>a purine D-ribonucleoside + phosphate = a purine nucleobase + alpha-D-ribose 1-phosphate</text>
        <dbReference type="Rhea" id="RHEA:19805"/>
        <dbReference type="ChEBI" id="CHEBI:26386"/>
        <dbReference type="ChEBI" id="CHEBI:43474"/>
        <dbReference type="ChEBI" id="CHEBI:57720"/>
        <dbReference type="ChEBI" id="CHEBI:142355"/>
        <dbReference type="EC" id="2.4.2.1"/>
    </reaction>
</comment>
<evidence type="ECO:0000313" key="7">
    <source>
        <dbReference type="Proteomes" id="UP000242850"/>
    </source>
</evidence>
<proteinExistence type="inferred from homology"/>
<dbReference type="FunFam" id="3.40.50.1580:FF:000012">
    <property type="entry name" value="Probable 6-oxopurine nucleoside phosphorylase"/>
    <property type="match status" value="1"/>
</dbReference>
<feature type="domain" description="Nucleoside phosphorylase" evidence="5">
    <location>
        <begin position="3"/>
        <end position="240"/>
    </location>
</feature>
<keyword evidence="3 4" id="KW-0660">Purine salvage</keyword>
<protein>
    <recommendedName>
        <fullName evidence="4">Probable 6-oxopurine nucleoside phosphorylase</fullName>
        <ecNumber evidence="4">2.4.2.1</ecNumber>
    </recommendedName>
    <alternativeName>
        <fullName evidence="4">Purine nucleoside phosphorylase</fullName>
        <shortName evidence="4">PNP</shortName>
    </alternativeName>
</protein>
<comment type="caution">
    <text evidence="4">Lacks conserved residue(s) required for the propagation of feature annotation.</text>
</comment>
<dbReference type="RefSeq" id="WP_103896249.1">
    <property type="nucleotide sequence ID" value="NZ_FNUK01000015.1"/>
</dbReference>